<proteinExistence type="predicted"/>
<gene>
    <name evidence="2" type="ORF">F3Y22_tig00111621pilonHSYRG00267</name>
</gene>
<name>A0A6A2YCS9_HIBSY</name>
<keyword evidence="1" id="KW-1133">Transmembrane helix</keyword>
<evidence type="ECO:0000313" key="3">
    <source>
        <dbReference type="Proteomes" id="UP000436088"/>
    </source>
</evidence>
<dbReference type="InterPro" id="IPR017964">
    <property type="entry name" value="DNA-dir_DNA_pol_B_CS"/>
</dbReference>
<dbReference type="InterPro" id="IPR045283">
    <property type="entry name" value="AT3G44326-like"/>
</dbReference>
<dbReference type="EMBL" id="VEPZ02001387">
    <property type="protein sequence ID" value="KAE8676186.1"/>
    <property type="molecule type" value="Genomic_DNA"/>
</dbReference>
<dbReference type="GO" id="GO:0003676">
    <property type="term" value="F:nucleic acid binding"/>
    <property type="evidence" value="ECO:0007669"/>
    <property type="project" value="InterPro"/>
</dbReference>
<dbReference type="PANTHER" id="PTHR33736:SF12">
    <property type="entry name" value="F-BOX DOMAIN-CONTAINING PROTEIN"/>
    <property type="match status" value="1"/>
</dbReference>
<dbReference type="PROSITE" id="PS00116">
    <property type="entry name" value="DNA_POLYMERASE_B"/>
    <property type="match status" value="1"/>
</dbReference>
<reference evidence="2" key="1">
    <citation type="submission" date="2019-09" db="EMBL/GenBank/DDBJ databases">
        <title>Draft genome information of white flower Hibiscus syriacus.</title>
        <authorList>
            <person name="Kim Y.-M."/>
        </authorList>
    </citation>
    <scope>NUCLEOTIDE SEQUENCE [LARGE SCALE GENOMIC DNA]</scope>
    <source>
        <strain evidence="2">YM2019G1</strain>
    </source>
</reference>
<comment type="caution">
    <text evidence="2">The sequence shown here is derived from an EMBL/GenBank/DDBJ whole genome shotgun (WGS) entry which is preliminary data.</text>
</comment>
<dbReference type="AlphaFoldDB" id="A0A6A2YCS9"/>
<evidence type="ECO:0000256" key="1">
    <source>
        <dbReference type="SAM" id="Phobius"/>
    </source>
</evidence>
<dbReference type="Proteomes" id="UP000436088">
    <property type="component" value="Unassembled WGS sequence"/>
</dbReference>
<dbReference type="PANTHER" id="PTHR33736">
    <property type="entry name" value="F-BOX PROTEIN-RELATED"/>
    <property type="match status" value="1"/>
</dbReference>
<feature type="transmembrane region" description="Helical" evidence="1">
    <location>
        <begin position="242"/>
        <end position="261"/>
    </location>
</feature>
<evidence type="ECO:0000313" key="2">
    <source>
        <dbReference type="EMBL" id="KAE8676186.1"/>
    </source>
</evidence>
<accession>A0A6A2YCS9</accession>
<keyword evidence="1" id="KW-0812">Transmembrane</keyword>
<organism evidence="2 3">
    <name type="scientific">Hibiscus syriacus</name>
    <name type="common">Rose of Sharon</name>
    <dbReference type="NCBI Taxonomy" id="106335"/>
    <lineage>
        <taxon>Eukaryota</taxon>
        <taxon>Viridiplantae</taxon>
        <taxon>Streptophyta</taxon>
        <taxon>Embryophyta</taxon>
        <taxon>Tracheophyta</taxon>
        <taxon>Spermatophyta</taxon>
        <taxon>Magnoliopsida</taxon>
        <taxon>eudicotyledons</taxon>
        <taxon>Gunneridae</taxon>
        <taxon>Pentapetalae</taxon>
        <taxon>rosids</taxon>
        <taxon>malvids</taxon>
        <taxon>Malvales</taxon>
        <taxon>Malvaceae</taxon>
        <taxon>Malvoideae</taxon>
        <taxon>Hibiscus</taxon>
    </lineage>
</organism>
<sequence>MSIVAIESMASLSTDVFYDILRVPEEWTEDEYYGDTDGLESITPLDFVSIVDIRYKDKTICSEVLWVIPNANGSNSWFHNCPFRIDLLNYAARVDDSESEVTLSVSDGLSPITSMEKERKDGKLWQELQDSLCLSWIIVNRKVKQAANLVSWSPLGGQRHWPTDKDFVIRLGSILPAKGILPCQLEDMEGAHVNGKNSLLILKEALSCRRSKNCSEVLESCHLYSKVKRKLKEEKMRNESRLDGLCILSGIAAFVTFWYYIL</sequence>
<dbReference type="GO" id="GO:0000166">
    <property type="term" value="F:nucleotide binding"/>
    <property type="evidence" value="ECO:0007669"/>
    <property type="project" value="InterPro"/>
</dbReference>
<keyword evidence="1" id="KW-0472">Membrane</keyword>
<protein>
    <submittedName>
        <fullName evidence="2">Outer envelope membrane protein 7</fullName>
    </submittedName>
</protein>
<keyword evidence="3" id="KW-1185">Reference proteome</keyword>